<keyword evidence="3" id="KW-1185">Reference proteome</keyword>
<keyword evidence="2" id="KW-0614">Plasmid</keyword>
<organism evidence="2 3">
    <name type="scientific">Streptomyces genisteinicus</name>
    <dbReference type="NCBI Taxonomy" id="2768068"/>
    <lineage>
        <taxon>Bacteria</taxon>
        <taxon>Bacillati</taxon>
        <taxon>Actinomycetota</taxon>
        <taxon>Actinomycetes</taxon>
        <taxon>Kitasatosporales</taxon>
        <taxon>Streptomycetaceae</taxon>
        <taxon>Streptomyces</taxon>
    </lineage>
</organism>
<evidence type="ECO:0000256" key="1">
    <source>
        <dbReference type="SAM" id="MobiDB-lite"/>
    </source>
</evidence>
<proteinExistence type="predicted"/>
<name>A0A7H0I547_9ACTN</name>
<dbReference type="InterPro" id="IPR026467">
    <property type="entry name" value="Ser/Gly_Cys_C_dom"/>
</dbReference>
<dbReference type="NCBIfam" id="TIGR04222">
    <property type="entry name" value="near_uncomplex"/>
    <property type="match status" value="1"/>
</dbReference>
<sequence length="196" mass="20038">MVRRTGRGRAVTGGEDLDLYQYACLAGGVLRVAESAVLVLVERGTLSLAAARLRVVGDRHCEHPVEEAVVTACPRSKPLRQVIDAVGRSAEAGDVVRSLVSLGLLGPRRHRPTRAGRRRLADAASTGRVPAFALHGAAALVRASTRSGPPGPRSVPDGLGRTLVRMGKALDDDRGHTTDGGSGGTDAGGGGGGGGD</sequence>
<dbReference type="EMBL" id="CP060826">
    <property type="protein sequence ID" value="QNP67913.1"/>
    <property type="molecule type" value="Genomic_DNA"/>
</dbReference>
<accession>A0A7H0I547</accession>
<protein>
    <submittedName>
        <fullName evidence="2">TIGR04222 domain-containing membrane protein</fullName>
    </submittedName>
</protein>
<gene>
    <name evidence="2" type="ORF">IAG43_33780</name>
</gene>
<feature type="region of interest" description="Disordered" evidence="1">
    <location>
        <begin position="170"/>
        <end position="196"/>
    </location>
</feature>
<reference evidence="2 3" key="1">
    <citation type="submission" date="2020-08" db="EMBL/GenBank/DDBJ databases">
        <title>A novel species.</title>
        <authorList>
            <person name="Gao J."/>
        </authorList>
    </citation>
    <scope>NUCLEOTIDE SEQUENCE [LARGE SCALE GENOMIC DNA]</scope>
    <source>
        <strain evidence="2 3">CRPJ-33</strain>
        <plasmid evidence="2 3">unnamed2</plasmid>
    </source>
</reference>
<dbReference type="KEGG" id="sgj:IAG43_33780"/>
<dbReference type="RefSeq" id="WP_187744956.1">
    <property type="nucleotide sequence ID" value="NZ_CP060826.1"/>
</dbReference>
<dbReference type="AlphaFoldDB" id="A0A7H0I547"/>
<dbReference type="Proteomes" id="UP000516230">
    <property type="component" value="Plasmid unnamed2"/>
</dbReference>
<evidence type="ECO:0000313" key="2">
    <source>
        <dbReference type="EMBL" id="QNP67913.1"/>
    </source>
</evidence>
<feature type="compositionally biased region" description="Gly residues" evidence="1">
    <location>
        <begin position="178"/>
        <end position="196"/>
    </location>
</feature>
<geneLocation type="plasmid" evidence="2 3">
    <name>unnamed2</name>
</geneLocation>
<evidence type="ECO:0000313" key="3">
    <source>
        <dbReference type="Proteomes" id="UP000516230"/>
    </source>
</evidence>